<evidence type="ECO:0000256" key="1">
    <source>
        <dbReference type="ARBA" id="ARBA00004141"/>
    </source>
</evidence>
<sequence>MILKIINAALILFAVYMGIKQGWAMVSRKPEMLQMLGKLGLNNTAITVLGIFTLLSAVMIVIPQTFVWGNFLMAGTILLIMCLELFHGDLNGAFIEFPFIILNLVIIYLKHPFQ</sequence>
<dbReference type="InterPro" id="IPR032808">
    <property type="entry name" value="DoxX"/>
</dbReference>
<comment type="subcellular location">
    <subcellularLocation>
        <location evidence="1">Membrane</location>
        <topology evidence="1">Multi-pass membrane protein</topology>
    </subcellularLocation>
</comment>
<feature type="transmembrane region" description="Helical" evidence="5">
    <location>
        <begin position="93"/>
        <end position="109"/>
    </location>
</feature>
<protein>
    <submittedName>
        <fullName evidence="6">DoxX-like family protein</fullName>
    </submittedName>
</protein>
<dbReference type="EMBL" id="FQUT01000010">
    <property type="protein sequence ID" value="SHG13640.1"/>
    <property type="molecule type" value="Genomic_DNA"/>
</dbReference>
<reference evidence="7" key="1">
    <citation type="submission" date="2016-11" db="EMBL/GenBank/DDBJ databases">
        <authorList>
            <person name="Varghese N."/>
            <person name="Submissions S."/>
        </authorList>
    </citation>
    <scope>NUCLEOTIDE SEQUENCE [LARGE SCALE GENOMIC DNA]</scope>
    <source>
        <strain evidence="7">DSM 27619</strain>
    </source>
</reference>
<evidence type="ECO:0000256" key="5">
    <source>
        <dbReference type="SAM" id="Phobius"/>
    </source>
</evidence>
<keyword evidence="7" id="KW-1185">Reference proteome</keyword>
<dbReference type="GO" id="GO:0016020">
    <property type="term" value="C:membrane"/>
    <property type="evidence" value="ECO:0007669"/>
    <property type="project" value="UniProtKB-SubCell"/>
</dbReference>
<dbReference type="AlphaFoldDB" id="A0A1M5HCF0"/>
<evidence type="ECO:0000256" key="3">
    <source>
        <dbReference type="ARBA" id="ARBA00022989"/>
    </source>
</evidence>
<keyword evidence="3 5" id="KW-1133">Transmembrane helix</keyword>
<organism evidence="6 7">
    <name type="scientific">Chryseobacterium arachidis</name>
    <dbReference type="NCBI Taxonomy" id="1416778"/>
    <lineage>
        <taxon>Bacteria</taxon>
        <taxon>Pseudomonadati</taxon>
        <taxon>Bacteroidota</taxon>
        <taxon>Flavobacteriia</taxon>
        <taxon>Flavobacteriales</taxon>
        <taxon>Weeksellaceae</taxon>
        <taxon>Chryseobacterium group</taxon>
        <taxon>Chryseobacterium</taxon>
    </lineage>
</organism>
<evidence type="ECO:0000256" key="4">
    <source>
        <dbReference type="ARBA" id="ARBA00023136"/>
    </source>
</evidence>
<dbReference type="OrthoDB" id="826196at2"/>
<feature type="transmembrane region" description="Helical" evidence="5">
    <location>
        <begin position="39"/>
        <end position="62"/>
    </location>
</feature>
<feature type="transmembrane region" description="Helical" evidence="5">
    <location>
        <begin position="68"/>
        <end position="86"/>
    </location>
</feature>
<dbReference type="Proteomes" id="UP000184518">
    <property type="component" value="Unassembled WGS sequence"/>
</dbReference>
<dbReference type="STRING" id="1416778.SAMN05443633_110159"/>
<proteinExistence type="predicted"/>
<evidence type="ECO:0000313" key="7">
    <source>
        <dbReference type="Proteomes" id="UP000184518"/>
    </source>
</evidence>
<dbReference type="Pfam" id="PF13564">
    <property type="entry name" value="DoxX_2"/>
    <property type="match status" value="1"/>
</dbReference>
<evidence type="ECO:0000256" key="2">
    <source>
        <dbReference type="ARBA" id="ARBA00022692"/>
    </source>
</evidence>
<accession>A0A1M5HCF0</accession>
<dbReference type="RefSeq" id="WP_072960794.1">
    <property type="nucleotide sequence ID" value="NZ_FQUT01000010.1"/>
</dbReference>
<gene>
    <name evidence="6" type="ORF">SAMN05443633_110159</name>
</gene>
<name>A0A1M5HCF0_9FLAO</name>
<evidence type="ECO:0000313" key="6">
    <source>
        <dbReference type="EMBL" id="SHG13640.1"/>
    </source>
</evidence>
<keyword evidence="2 5" id="KW-0812">Transmembrane</keyword>
<keyword evidence="4 5" id="KW-0472">Membrane</keyword>
<feature type="transmembrane region" description="Helical" evidence="5">
    <location>
        <begin position="6"/>
        <end position="27"/>
    </location>
</feature>